<organism evidence="2 3">
    <name type="scientific">Suillus luteus UH-Slu-Lm8-n1</name>
    <dbReference type="NCBI Taxonomy" id="930992"/>
    <lineage>
        <taxon>Eukaryota</taxon>
        <taxon>Fungi</taxon>
        <taxon>Dikarya</taxon>
        <taxon>Basidiomycota</taxon>
        <taxon>Agaricomycotina</taxon>
        <taxon>Agaricomycetes</taxon>
        <taxon>Agaricomycetidae</taxon>
        <taxon>Boletales</taxon>
        <taxon>Suillineae</taxon>
        <taxon>Suillaceae</taxon>
        <taxon>Suillus</taxon>
    </lineage>
</organism>
<evidence type="ECO:0000313" key="3">
    <source>
        <dbReference type="Proteomes" id="UP000054485"/>
    </source>
</evidence>
<dbReference type="HOGENOM" id="CLU_2016745_0_0_1"/>
<dbReference type="OrthoDB" id="2691276at2759"/>
<dbReference type="Proteomes" id="UP000054485">
    <property type="component" value="Unassembled WGS sequence"/>
</dbReference>
<evidence type="ECO:0000256" key="1">
    <source>
        <dbReference type="SAM" id="MobiDB-lite"/>
    </source>
</evidence>
<keyword evidence="3" id="KW-1185">Reference proteome</keyword>
<reference evidence="3" key="2">
    <citation type="submission" date="2015-01" db="EMBL/GenBank/DDBJ databases">
        <title>Evolutionary Origins and Diversification of the Mycorrhizal Mutualists.</title>
        <authorList>
            <consortium name="DOE Joint Genome Institute"/>
            <consortium name="Mycorrhizal Genomics Consortium"/>
            <person name="Kohler A."/>
            <person name="Kuo A."/>
            <person name="Nagy L.G."/>
            <person name="Floudas D."/>
            <person name="Copeland A."/>
            <person name="Barry K.W."/>
            <person name="Cichocki N."/>
            <person name="Veneault-Fourrey C."/>
            <person name="LaButti K."/>
            <person name="Lindquist E.A."/>
            <person name="Lipzen A."/>
            <person name="Lundell T."/>
            <person name="Morin E."/>
            <person name="Murat C."/>
            <person name="Riley R."/>
            <person name="Ohm R."/>
            <person name="Sun H."/>
            <person name="Tunlid A."/>
            <person name="Henrissat B."/>
            <person name="Grigoriev I.V."/>
            <person name="Hibbett D.S."/>
            <person name="Martin F."/>
        </authorList>
    </citation>
    <scope>NUCLEOTIDE SEQUENCE [LARGE SCALE GENOMIC DNA]</scope>
    <source>
        <strain evidence="3">UH-Slu-Lm8-n1</strain>
    </source>
</reference>
<proteinExistence type="predicted"/>
<evidence type="ECO:0000313" key="2">
    <source>
        <dbReference type="EMBL" id="KIK33256.1"/>
    </source>
</evidence>
<feature type="compositionally biased region" description="Basic residues" evidence="1">
    <location>
        <begin position="107"/>
        <end position="123"/>
    </location>
</feature>
<dbReference type="EMBL" id="KN835985">
    <property type="protein sequence ID" value="KIK33256.1"/>
    <property type="molecule type" value="Genomic_DNA"/>
</dbReference>
<dbReference type="AlphaFoldDB" id="A0A0C9ZV27"/>
<reference evidence="2 3" key="1">
    <citation type="submission" date="2014-04" db="EMBL/GenBank/DDBJ databases">
        <authorList>
            <consortium name="DOE Joint Genome Institute"/>
            <person name="Kuo A."/>
            <person name="Ruytinx J."/>
            <person name="Rineau F."/>
            <person name="Colpaert J."/>
            <person name="Kohler A."/>
            <person name="Nagy L.G."/>
            <person name="Floudas D."/>
            <person name="Copeland A."/>
            <person name="Barry K.W."/>
            <person name="Cichocki N."/>
            <person name="Veneault-Fourrey C."/>
            <person name="LaButti K."/>
            <person name="Lindquist E.A."/>
            <person name="Lipzen A."/>
            <person name="Lundell T."/>
            <person name="Morin E."/>
            <person name="Murat C."/>
            <person name="Sun H."/>
            <person name="Tunlid A."/>
            <person name="Henrissat B."/>
            <person name="Grigoriev I.V."/>
            <person name="Hibbett D.S."/>
            <person name="Martin F."/>
            <person name="Nordberg H.P."/>
            <person name="Cantor M.N."/>
            <person name="Hua S.X."/>
        </authorList>
    </citation>
    <scope>NUCLEOTIDE SEQUENCE [LARGE SCALE GENOMIC DNA]</scope>
    <source>
        <strain evidence="2 3">UH-Slu-Lm8-n1</strain>
    </source>
</reference>
<gene>
    <name evidence="2" type="ORF">CY34DRAFT_720314</name>
</gene>
<sequence length="123" mass="13818">MTICFFFEFSDATPSQTARFPETQMKATHDLLDATSHAKGSTHAVQPDHAVALTNIVCALIQGYTHNYFQDIDTTTSLLREALALRPQRHPDHPSSLKSHQCAGLTHNKKDHFRHPRSRPTLS</sequence>
<dbReference type="InParanoid" id="A0A0C9ZV27"/>
<feature type="region of interest" description="Disordered" evidence="1">
    <location>
        <begin position="87"/>
        <end position="123"/>
    </location>
</feature>
<name>A0A0C9ZV27_9AGAM</name>
<accession>A0A0C9ZV27</accession>
<protein>
    <submittedName>
        <fullName evidence="2">Uncharacterized protein</fullName>
    </submittedName>
</protein>